<name>A0A7W3JTE7_9MICO</name>
<accession>A0A7W3JTE7</accession>
<keyword evidence="2" id="KW-0547">Nucleotide-binding</keyword>
<dbReference type="SUPFAM" id="SSF140931">
    <property type="entry name" value="Fic-like"/>
    <property type="match status" value="1"/>
</dbReference>
<dbReference type="InterPro" id="IPR036597">
    <property type="entry name" value="Fido-like_dom_sf"/>
</dbReference>
<protein>
    <submittedName>
        <fullName evidence="4">Fic family protein</fullName>
    </submittedName>
</protein>
<dbReference type="Proteomes" id="UP000524237">
    <property type="component" value="Unassembled WGS sequence"/>
</dbReference>
<feature type="domain" description="Fido" evidence="3">
    <location>
        <begin position="137"/>
        <end position="290"/>
    </location>
</feature>
<proteinExistence type="predicted"/>
<dbReference type="InterPro" id="IPR003812">
    <property type="entry name" value="Fido"/>
</dbReference>
<dbReference type="PANTHER" id="PTHR13504:SF38">
    <property type="entry name" value="FIDO DOMAIN-CONTAINING PROTEIN"/>
    <property type="match status" value="1"/>
</dbReference>
<sequence>MDVKKFGNSPIGHLVPISGTDGRFGTPYQDSAYVAHPLAAEPQLEPATWRMVNSANRALARLDQASLTILVPSLFRRSTLRREAQSTSALEGIFAPFEQVLAAEVADNQLSKELLEVMNYVEAADAAFQFVGERGAITVGLVESVHSILVRGTDSETRDAGRIRSTLVAIGSPTGAVTDARFVPMPSGIELNIAVQDLVRWIGSSSTDREPLVAAAMTHYQFETLHPFNDGNGRIGRLLIVLQFMVDGLLHEPLLSVSPWFEARRTQYQDELAAVSATGKWDSWIQFFAAGIESSADDIARRIDRLLSVQQRYVQIVQDASGRGVIRDIVDVLIGDPFVSVPKLAKRFDRTSSAVTSVVTKLVELNILSGPFGTYNRQYMARDVWIALTAPVGAVPSAQARLHFEGRE</sequence>
<organism evidence="4 5">
    <name type="scientific">Alpinimonas psychrophila</name>
    <dbReference type="NCBI Taxonomy" id="748908"/>
    <lineage>
        <taxon>Bacteria</taxon>
        <taxon>Bacillati</taxon>
        <taxon>Actinomycetota</taxon>
        <taxon>Actinomycetes</taxon>
        <taxon>Micrococcales</taxon>
        <taxon>Microbacteriaceae</taxon>
        <taxon>Alpinimonas</taxon>
    </lineage>
</organism>
<feature type="active site" evidence="1">
    <location>
        <position position="226"/>
    </location>
</feature>
<dbReference type="AlphaFoldDB" id="A0A7W3JTE7"/>
<gene>
    <name evidence="4" type="ORF">FB555_001007</name>
</gene>
<dbReference type="PROSITE" id="PS51459">
    <property type="entry name" value="FIDO"/>
    <property type="match status" value="1"/>
</dbReference>
<dbReference type="EMBL" id="JACGWU010000002">
    <property type="protein sequence ID" value="MBA8828909.1"/>
    <property type="molecule type" value="Genomic_DNA"/>
</dbReference>
<dbReference type="Gene3D" id="1.10.3290.10">
    <property type="entry name" value="Fido-like domain"/>
    <property type="match status" value="1"/>
</dbReference>
<feature type="binding site" evidence="2">
    <location>
        <begin position="230"/>
        <end position="237"/>
    </location>
    <ligand>
        <name>ATP</name>
        <dbReference type="ChEBI" id="CHEBI:30616"/>
    </ligand>
</feature>
<keyword evidence="5" id="KW-1185">Reference proteome</keyword>
<dbReference type="Pfam" id="PF13784">
    <property type="entry name" value="Fic_N"/>
    <property type="match status" value="1"/>
</dbReference>
<dbReference type="GO" id="GO:0005524">
    <property type="term" value="F:ATP binding"/>
    <property type="evidence" value="ECO:0007669"/>
    <property type="project" value="UniProtKB-KW"/>
</dbReference>
<dbReference type="InterPro" id="IPR040198">
    <property type="entry name" value="Fido_containing"/>
</dbReference>
<dbReference type="InterPro" id="IPR025758">
    <property type="entry name" value="Fic/DOC_N"/>
</dbReference>
<evidence type="ECO:0000313" key="4">
    <source>
        <dbReference type="EMBL" id="MBA8828909.1"/>
    </source>
</evidence>
<evidence type="ECO:0000256" key="1">
    <source>
        <dbReference type="PIRSR" id="PIRSR640198-1"/>
    </source>
</evidence>
<comment type="caution">
    <text evidence="4">The sequence shown here is derived from an EMBL/GenBank/DDBJ whole genome shotgun (WGS) entry which is preliminary data.</text>
</comment>
<keyword evidence="2" id="KW-0067">ATP-binding</keyword>
<evidence type="ECO:0000259" key="3">
    <source>
        <dbReference type="PROSITE" id="PS51459"/>
    </source>
</evidence>
<reference evidence="4 5" key="1">
    <citation type="submission" date="2020-07" db="EMBL/GenBank/DDBJ databases">
        <title>Sequencing the genomes of 1000 actinobacteria strains.</title>
        <authorList>
            <person name="Klenk H.-P."/>
        </authorList>
    </citation>
    <scope>NUCLEOTIDE SEQUENCE [LARGE SCALE GENOMIC DNA]</scope>
    <source>
        <strain evidence="4 5">DSM 23737</strain>
    </source>
</reference>
<dbReference type="RefSeq" id="WP_182484352.1">
    <property type="nucleotide sequence ID" value="NZ_JACGWU010000002.1"/>
</dbReference>
<evidence type="ECO:0000313" key="5">
    <source>
        <dbReference type="Proteomes" id="UP000524237"/>
    </source>
</evidence>
<evidence type="ECO:0000256" key="2">
    <source>
        <dbReference type="PIRSR" id="PIRSR640198-2"/>
    </source>
</evidence>
<dbReference type="Pfam" id="PF02661">
    <property type="entry name" value="Fic"/>
    <property type="match status" value="1"/>
</dbReference>
<dbReference type="PANTHER" id="PTHR13504">
    <property type="entry name" value="FIDO DOMAIN-CONTAINING PROTEIN DDB_G0283145"/>
    <property type="match status" value="1"/>
</dbReference>